<dbReference type="HOGENOM" id="CLU_098561_1_0_6"/>
<protein>
    <recommendedName>
        <fullName evidence="3">DUF4386 domain-containing protein</fullName>
    </recommendedName>
</protein>
<feature type="transmembrane region" description="Helical" evidence="1">
    <location>
        <begin position="172"/>
        <end position="193"/>
    </location>
</feature>
<keyword evidence="1" id="KW-0472">Membrane</keyword>
<feature type="transmembrane region" description="Helical" evidence="1">
    <location>
        <begin position="205"/>
        <end position="222"/>
    </location>
</feature>
<feature type="transmembrane region" description="Helical" evidence="1">
    <location>
        <begin position="12"/>
        <end position="34"/>
    </location>
</feature>
<organism evidence="2">
    <name type="scientific">Hydrogenovibrio crunogenus (strain DSM 25203 / XCL-2)</name>
    <name type="common">Thiomicrospira crunogena</name>
    <dbReference type="NCBI Taxonomy" id="317025"/>
    <lineage>
        <taxon>Bacteria</taxon>
        <taxon>Pseudomonadati</taxon>
        <taxon>Pseudomonadota</taxon>
        <taxon>Gammaproteobacteria</taxon>
        <taxon>Thiotrichales</taxon>
        <taxon>Piscirickettsiaceae</taxon>
        <taxon>Hydrogenovibrio</taxon>
    </lineage>
</organism>
<dbReference type="KEGG" id="tcx:Tcr_1353"/>
<dbReference type="Pfam" id="PF14329">
    <property type="entry name" value="DUF4386"/>
    <property type="match status" value="1"/>
</dbReference>
<feature type="transmembrane region" description="Helical" evidence="1">
    <location>
        <begin position="94"/>
        <end position="118"/>
    </location>
</feature>
<proteinExistence type="predicted"/>
<name>Q31FX5_HYDCU</name>
<keyword evidence="1" id="KW-0812">Transmembrane</keyword>
<feature type="transmembrane region" description="Helical" evidence="1">
    <location>
        <begin position="61"/>
        <end position="82"/>
    </location>
</feature>
<feature type="transmembrane region" description="Helical" evidence="1">
    <location>
        <begin position="144"/>
        <end position="165"/>
    </location>
</feature>
<accession>Q31FX5</accession>
<reference evidence="2" key="1">
    <citation type="submission" date="2006-07" db="EMBL/GenBank/DDBJ databases">
        <title>Complete sequence of Thiomicrospira crunogena XCL-2.</title>
        <authorList>
            <consortium name="US DOE Joint Genome Institute"/>
            <person name="Copeland A."/>
            <person name="Lucas S."/>
            <person name="Lapidus A."/>
            <person name="Barry K."/>
            <person name="Detter J.C."/>
            <person name="Glavina del Rio T."/>
            <person name="Hammon N."/>
            <person name="Israni S."/>
            <person name="Dalin E."/>
            <person name="Tice H."/>
            <person name="Pitluck S."/>
            <person name="Chain P."/>
            <person name="Malfatti S."/>
            <person name="Shin M."/>
            <person name="Vergez L."/>
            <person name="Schmutz J."/>
            <person name="Larimer F."/>
            <person name="Land M."/>
            <person name="Hauser L."/>
            <person name="Kyrpides N."/>
            <person name="Lykidis A."/>
            <person name="Scott K.M."/>
            <person name="Sievert S."/>
            <person name="Kerfeld C."/>
            <person name="Freyermuth S."/>
            <person name="Dobrinski K."/>
            <person name="Boller A."/>
            <person name="Fitzpatrick K."/>
            <person name="Thoma P."/>
            <person name="Moore J."/>
            <person name="Richardson P."/>
        </authorList>
    </citation>
    <scope>NUCLEOTIDE SEQUENCE</scope>
    <source>
        <strain evidence="2">XCL-2</strain>
    </source>
</reference>
<evidence type="ECO:0008006" key="3">
    <source>
        <dbReference type="Google" id="ProtNLM"/>
    </source>
</evidence>
<dbReference type="InterPro" id="IPR025495">
    <property type="entry name" value="DUF4386"/>
</dbReference>
<dbReference type="OrthoDB" id="5421633at2"/>
<dbReference type="AlphaFoldDB" id="Q31FX5"/>
<evidence type="ECO:0000256" key="1">
    <source>
        <dbReference type="SAM" id="Phobius"/>
    </source>
</evidence>
<dbReference type="EMBL" id="CP000109">
    <property type="protein sequence ID" value="ABB41948.1"/>
    <property type="molecule type" value="Genomic_DNA"/>
</dbReference>
<keyword evidence="1" id="KW-1133">Transmembrane helix</keyword>
<dbReference type="eggNOG" id="ENOG502ZF5I">
    <property type="taxonomic scope" value="Bacteria"/>
</dbReference>
<gene>
    <name evidence="2" type="ordered locus">Tcr_1353</name>
</gene>
<evidence type="ECO:0000313" key="2">
    <source>
        <dbReference type="EMBL" id="ABB41948.1"/>
    </source>
</evidence>
<sequence>MNTVSQDNVRLYARLAGFLYLIIIVSGISGEVLVRGTLVDENGFTTVANILASPGLFKAGFVLDSIMLLADVAIAIVFYIIFRQVNRTLSLMAAAFRLVQAAVISVSLLSYFASYALINSIAAPSHINDESTKMIMFLLDMHSFGYDLGLIFFSISTLILSFLIIRSNLFPTFIGYGLMASAVIYFVGSYIHFLIPSWTEFVEPAYIVPFIAELTFCLWLLIKGCNTPDNKTISAKN</sequence>